<evidence type="ECO:0000313" key="4">
    <source>
        <dbReference type="EMBL" id="ACO61743.1"/>
    </source>
</evidence>
<dbReference type="GO" id="GO:0010468">
    <property type="term" value="P:regulation of gene expression"/>
    <property type="evidence" value="ECO:0007669"/>
    <property type="project" value="TreeGrafter"/>
</dbReference>
<dbReference type="GO" id="GO:0005634">
    <property type="term" value="C:nucleus"/>
    <property type="evidence" value="ECO:0007669"/>
    <property type="project" value="TreeGrafter"/>
</dbReference>
<dbReference type="eggNOG" id="KOG1246">
    <property type="taxonomic scope" value="Eukaryota"/>
</dbReference>
<dbReference type="PROSITE" id="PS51184">
    <property type="entry name" value="JMJC"/>
    <property type="match status" value="1"/>
</dbReference>
<dbReference type="SMART" id="SM00558">
    <property type="entry name" value="JmjC"/>
    <property type="match status" value="1"/>
</dbReference>
<dbReference type="RefSeq" id="XP_002500485.1">
    <property type="nucleotide sequence ID" value="XM_002500439.1"/>
</dbReference>
<name>C1E1H6_MICCC</name>
<dbReference type="PROSITE" id="PS51183">
    <property type="entry name" value="JMJN"/>
    <property type="match status" value="1"/>
</dbReference>
<evidence type="ECO:0000256" key="1">
    <source>
        <dbReference type="SAM" id="MobiDB-lite"/>
    </source>
</evidence>
<dbReference type="PANTHER" id="PTHR10694">
    <property type="entry name" value="LYSINE-SPECIFIC DEMETHYLASE"/>
    <property type="match status" value="1"/>
</dbReference>
<proteinExistence type="predicted"/>
<reference evidence="4 5" key="1">
    <citation type="journal article" date="2009" name="Science">
        <title>Green evolution and dynamic adaptations revealed by genomes of the marine picoeukaryotes Micromonas.</title>
        <authorList>
            <person name="Worden A.Z."/>
            <person name="Lee J.H."/>
            <person name="Mock T."/>
            <person name="Rouze P."/>
            <person name="Simmons M.P."/>
            <person name="Aerts A.L."/>
            <person name="Allen A.E."/>
            <person name="Cuvelier M.L."/>
            <person name="Derelle E."/>
            <person name="Everett M.V."/>
            <person name="Foulon E."/>
            <person name="Grimwood J."/>
            <person name="Gundlach H."/>
            <person name="Henrissat B."/>
            <person name="Napoli C."/>
            <person name="McDonald S.M."/>
            <person name="Parker M.S."/>
            <person name="Rombauts S."/>
            <person name="Salamov A."/>
            <person name="Von Dassow P."/>
            <person name="Badger J.H."/>
            <person name="Coutinho P.M."/>
            <person name="Demir E."/>
            <person name="Dubchak I."/>
            <person name="Gentemann C."/>
            <person name="Eikrem W."/>
            <person name="Gready J.E."/>
            <person name="John U."/>
            <person name="Lanier W."/>
            <person name="Lindquist E.A."/>
            <person name="Lucas S."/>
            <person name="Mayer K.F."/>
            <person name="Moreau H."/>
            <person name="Not F."/>
            <person name="Otillar R."/>
            <person name="Panaud O."/>
            <person name="Pangilinan J."/>
            <person name="Paulsen I."/>
            <person name="Piegu B."/>
            <person name="Poliakov A."/>
            <person name="Robbens S."/>
            <person name="Schmutz J."/>
            <person name="Toulza E."/>
            <person name="Wyss T."/>
            <person name="Zelensky A."/>
            <person name="Zhou K."/>
            <person name="Armbrust E.V."/>
            <person name="Bhattacharya D."/>
            <person name="Goodenough U.W."/>
            <person name="Van de Peer Y."/>
            <person name="Grigoriev I.V."/>
        </authorList>
    </citation>
    <scope>NUCLEOTIDE SEQUENCE [LARGE SCALE GENOMIC DNA]</scope>
    <source>
        <strain evidence="5">RCC299 / NOUM17</strain>
    </source>
</reference>
<evidence type="ECO:0000259" key="3">
    <source>
        <dbReference type="PROSITE" id="PS51184"/>
    </source>
</evidence>
<dbReference type="SMART" id="SM00545">
    <property type="entry name" value="JmjN"/>
    <property type="match status" value="1"/>
</dbReference>
<dbReference type="InterPro" id="IPR003347">
    <property type="entry name" value="JmjC_dom"/>
</dbReference>
<dbReference type="OMA" id="NRPVFCL"/>
<dbReference type="Gene3D" id="2.60.120.650">
    <property type="entry name" value="Cupin"/>
    <property type="match status" value="1"/>
</dbReference>
<feature type="domain" description="JmjC" evidence="3">
    <location>
        <begin position="243"/>
        <end position="407"/>
    </location>
</feature>
<dbReference type="GO" id="GO:0032452">
    <property type="term" value="F:histone demethylase activity"/>
    <property type="evidence" value="ECO:0007669"/>
    <property type="project" value="TreeGrafter"/>
</dbReference>
<dbReference type="Pfam" id="PF02375">
    <property type="entry name" value="JmjN"/>
    <property type="match status" value="1"/>
</dbReference>
<keyword evidence="5" id="KW-1185">Reference proteome</keyword>
<sequence>MVAADGGAIASEPPTGRRAKRTIRAPTKFVDEDGFNDADLQRALKASMKHVRRVSSTTVPECPVFRPTAEQFADPFAYIKSITPEAMPYGIAKIIPPEGWKPPFNEEAGGDGIPFDTKLQTVNRLQEGLHFEDGERYTRDSYRDMADAFKRKYLETHRRVADETERLRRENRGWSDDACEARALEEEFWRIVETDVEKIRVEYGSDLDADVYGSGFAKVPLGSASAAAGATPDSDSDEDGGVPHAWDFGELIRHPSNLLRVVGGDIPGLTRPWLYFGMMFSAFCWHVEDHYLGSVNYMHAGAPKTWYGAPTHAADAFERAVRDIVPGIFKDAPDLLHRLVTLVPPAVLGEGHGVPVCQTLQRAGEFVVTWPRAYHAGFSHGWNVGEAVNFGTADWVPMGRAAVNDYQHGVGKRDSIFSHEKMILDTAKAFVRRYGYGDGSSREDQSLRAPWIARMADALRAELQIIEKEQRAGRAVVTSKGVKEVAGKENEASKHEDEDENCALCKAMPHLAVVHCARCFEIAEKIEFEQAVARARAEGRSAAGAAWALQGGSSSERLRRMGRYHRRRRRNRPVFCLGHALDGNCGHGVTELVMTTNASMDELERVLGALQK</sequence>
<dbReference type="KEGG" id="mis:MICPUN_99424"/>
<dbReference type="OrthoDB" id="1678912at2759"/>
<dbReference type="AlphaFoldDB" id="C1E1H6"/>
<accession>C1E1H6</accession>
<gene>
    <name evidence="4" type="ORF">MICPUN_99424</name>
</gene>
<dbReference type="GO" id="GO:0000785">
    <property type="term" value="C:chromatin"/>
    <property type="evidence" value="ECO:0007669"/>
    <property type="project" value="TreeGrafter"/>
</dbReference>
<dbReference type="SUPFAM" id="SSF51197">
    <property type="entry name" value="Clavaminate synthase-like"/>
    <property type="match status" value="1"/>
</dbReference>
<feature type="region of interest" description="Disordered" evidence="1">
    <location>
        <begin position="1"/>
        <end position="23"/>
    </location>
</feature>
<dbReference type="EMBL" id="CP001324">
    <property type="protein sequence ID" value="ACO61743.1"/>
    <property type="molecule type" value="Genomic_DNA"/>
</dbReference>
<dbReference type="GeneID" id="8242100"/>
<dbReference type="InParanoid" id="C1E1H6"/>
<dbReference type="Proteomes" id="UP000002009">
    <property type="component" value="Chromosome 3"/>
</dbReference>
<feature type="domain" description="JmjN" evidence="2">
    <location>
        <begin position="62"/>
        <end position="103"/>
    </location>
</feature>
<evidence type="ECO:0000313" key="5">
    <source>
        <dbReference type="Proteomes" id="UP000002009"/>
    </source>
</evidence>
<dbReference type="STRING" id="296587.C1E1H6"/>
<dbReference type="InterPro" id="IPR003349">
    <property type="entry name" value="JmjN"/>
</dbReference>
<organism evidence="4 5">
    <name type="scientific">Micromonas commoda (strain RCC299 / NOUM17 / CCMP2709)</name>
    <name type="common">Picoplanktonic green alga</name>
    <dbReference type="NCBI Taxonomy" id="296587"/>
    <lineage>
        <taxon>Eukaryota</taxon>
        <taxon>Viridiplantae</taxon>
        <taxon>Chlorophyta</taxon>
        <taxon>Mamiellophyceae</taxon>
        <taxon>Mamiellales</taxon>
        <taxon>Mamiellaceae</taxon>
        <taxon>Micromonas</taxon>
    </lineage>
</organism>
<protein>
    <submittedName>
        <fullName evidence="4">JmjN/JmjC protein</fullName>
    </submittedName>
</protein>
<dbReference type="Pfam" id="PF02373">
    <property type="entry name" value="JmjC"/>
    <property type="match status" value="1"/>
</dbReference>
<evidence type="ECO:0000259" key="2">
    <source>
        <dbReference type="PROSITE" id="PS51183"/>
    </source>
</evidence>